<evidence type="ECO:0000313" key="1">
    <source>
        <dbReference type="EMBL" id="AIC16958.1"/>
    </source>
</evidence>
<dbReference type="STRING" id="926571.NVIE_026860"/>
<dbReference type="RefSeq" id="WP_075055611.1">
    <property type="nucleotide sequence ID" value="NZ_CP007536.1"/>
</dbReference>
<name>A0A060HNC8_9ARCH</name>
<keyword evidence="2" id="KW-1185">Reference proteome</keyword>
<dbReference type="HOGENOM" id="CLU_1444717_0_0_2"/>
<dbReference type="Proteomes" id="UP000027093">
    <property type="component" value="Chromosome"/>
</dbReference>
<proteinExistence type="predicted"/>
<organism evidence="1 2">
    <name type="scientific">Nitrososphaera viennensis EN76</name>
    <dbReference type="NCBI Taxonomy" id="926571"/>
    <lineage>
        <taxon>Archaea</taxon>
        <taxon>Nitrososphaerota</taxon>
        <taxon>Nitrososphaeria</taxon>
        <taxon>Nitrososphaerales</taxon>
        <taxon>Nitrososphaeraceae</taxon>
        <taxon>Nitrososphaera</taxon>
    </lineage>
</organism>
<protein>
    <submittedName>
        <fullName evidence="1">Putative tail fiber protein</fullName>
    </submittedName>
</protein>
<dbReference type="GeneID" id="74947923"/>
<dbReference type="EMBL" id="CP007536">
    <property type="protein sequence ID" value="AIC16958.1"/>
    <property type="molecule type" value="Genomic_DNA"/>
</dbReference>
<reference evidence="1 2" key="1">
    <citation type="journal article" date="2014" name="Int. J. Syst. Evol. Microbiol.">
        <title>Nitrososphaera viennensis gen. nov., sp. nov., an aerobic and mesophilic, ammonia-oxidizing archaeon from soil and a member of the archaeal phylum Thaumarchaeota.</title>
        <authorList>
            <person name="Stieglmeier M."/>
            <person name="Klingl A."/>
            <person name="Alves R.J."/>
            <person name="Rittmann S.K."/>
            <person name="Melcher M."/>
            <person name="Leisch N."/>
            <person name="Schleper C."/>
        </authorList>
    </citation>
    <scope>NUCLEOTIDE SEQUENCE [LARGE SCALE GENOMIC DNA]</scope>
    <source>
        <strain evidence="1">EN76</strain>
    </source>
</reference>
<gene>
    <name evidence="1" type="ORF">NVIE_026860</name>
</gene>
<accession>A0A060HNC8</accession>
<evidence type="ECO:0000313" key="2">
    <source>
        <dbReference type="Proteomes" id="UP000027093"/>
    </source>
</evidence>
<sequence>MSHTLDYLDVNRAALFSKSDAKYVRRQLFADRIDAFNERLERVLADQTAYDDLVHRHLEPLQVRRKVDLVVNSGLQRLAKLATGKTTSSFTHVACGTGTNAENAGDTALQAEVRRIACTDRFDSGTSMKFSGFFDSTTATGSYTEFGLFDASSGGNMFSRTVFSPAINHAQNSTVFVLTQVVSQAAS</sequence>
<dbReference type="AlphaFoldDB" id="A0A060HNC8"/>
<dbReference type="KEGG" id="nvn:NVIE_026860"/>